<accession>A0A271J4S4</accession>
<dbReference type="Pfam" id="PF07927">
    <property type="entry name" value="HicA_toxin"/>
    <property type="match status" value="1"/>
</dbReference>
<keyword evidence="5" id="KW-0378">Hydrolase</keyword>
<name>A0A271J4S4_9BACT</name>
<evidence type="ECO:0000256" key="2">
    <source>
        <dbReference type="ARBA" id="ARBA00022649"/>
    </source>
</evidence>
<dbReference type="SUPFAM" id="SSF54786">
    <property type="entry name" value="YcfA/nrd intein domain"/>
    <property type="match status" value="1"/>
</dbReference>
<keyword evidence="6" id="KW-0694">RNA-binding</keyword>
<dbReference type="OrthoDB" id="129814at2"/>
<keyword evidence="7" id="KW-0346">Stress response</keyword>
<evidence type="ECO:0000313" key="8">
    <source>
        <dbReference type="EMBL" id="PAP78298.1"/>
    </source>
</evidence>
<evidence type="ECO:0000256" key="3">
    <source>
        <dbReference type="ARBA" id="ARBA00022722"/>
    </source>
</evidence>
<dbReference type="GO" id="GO:0016787">
    <property type="term" value="F:hydrolase activity"/>
    <property type="evidence" value="ECO:0007669"/>
    <property type="project" value="UniProtKB-KW"/>
</dbReference>
<dbReference type="Gene3D" id="3.30.920.30">
    <property type="entry name" value="Hypothetical protein"/>
    <property type="match status" value="1"/>
</dbReference>
<evidence type="ECO:0000256" key="7">
    <source>
        <dbReference type="ARBA" id="ARBA00023016"/>
    </source>
</evidence>
<comment type="caution">
    <text evidence="8">The sequence shown here is derived from an EMBL/GenBank/DDBJ whole genome shotgun (WGS) entry which is preliminary data.</text>
</comment>
<reference evidence="8 9" key="1">
    <citation type="submission" date="2016-11" db="EMBL/GenBank/DDBJ databases">
        <title>Study of marine rhodopsin-containing bacteria.</title>
        <authorList>
            <person name="Yoshizawa S."/>
            <person name="Kumagai Y."/>
            <person name="Kogure K."/>
        </authorList>
    </citation>
    <scope>NUCLEOTIDE SEQUENCE [LARGE SCALE GENOMIC DNA]</scope>
    <source>
        <strain evidence="8 9">SAORIC-28</strain>
    </source>
</reference>
<gene>
    <name evidence="8" type="ORF">BSZ37_18635</name>
</gene>
<evidence type="ECO:0000256" key="1">
    <source>
        <dbReference type="ARBA" id="ARBA00006620"/>
    </source>
</evidence>
<evidence type="ECO:0000313" key="9">
    <source>
        <dbReference type="Proteomes" id="UP000216339"/>
    </source>
</evidence>
<proteinExistence type="inferred from homology"/>
<dbReference type="InterPro" id="IPR038570">
    <property type="entry name" value="HicA_sf"/>
</dbReference>
<keyword evidence="2" id="KW-1277">Toxin-antitoxin system</keyword>
<dbReference type="AlphaFoldDB" id="A0A271J4S4"/>
<evidence type="ECO:0000256" key="6">
    <source>
        <dbReference type="ARBA" id="ARBA00022884"/>
    </source>
</evidence>
<protein>
    <submittedName>
        <fullName evidence="8">Toxin HicA</fullName>
    </submittedName>
</protein>
<dbReference type="GO" id="GO:0003729">
    <property type="term" value="F:mRNA binding"/>
    <property type="evidence" value="ECO:0007669"/>
    <property type="project" value="InterPro"/>
</dbReference>
<evidence type="ECO:0000256" key="5">
    <source>
        <dbReference type="ARBA" id="ARBA00022801"/>
    </source>
</evidence>
<keyword evidence="9" id="KW-1185">Reference proteome</keyword>
<keyword evidence="4" id="KW-0255">Endonuclease</keyword>
<dbReference type="RefSeq" id="WP_095511984.1">
    <property type="nucleotide sequence ID" value="NZ_MQWD01000001.1"/>
</dbReference>
<comment type="similarity">
    <text evidence="1">Belongs to the HicA mRNA interferase family.</text>
</comment>
<sequence>MSKAAKALERLLRGTSDASFSFEEVRRILLRLGFEERVKGSHHIFSYPGVPEILNLQPKGTAAKSYQVKQVRTLLVAYRLVPDGNP</sequence>
<organism evidence="8 9">
    <name type="scientific">Rubrivirga marina</name>
    <dbReference type="NCBI Taxonomy" id="1196024"/>
    <lineage>
        <taxon>Bacteria</taxon>
        <taxon>Pseudomonadati</taxon>
        <taxon>Rhodothermota</taxon>
        <taxon>Rhodothermia</taxon>
        <taxon>Rhodothermales</taxon>
        <taxon>Rubricoccaceae</taxon>
        <taxon>Rubrivirga</taxon>
    </lineage>
</organism>
<keyword evidence="3" id="KW-0540">Nuclease</keyword>
<evidence type="ECO:0000256" key="4">
    <source>
        <dbReference type="ARBA" id="ARBA00022759"/>
    </source>
</evidence>
<dbReference type="EMBL" id="MQWD01000001">
    <property type="protein sequence ID" value="PAP78298.1"/>
    <property type="molecule type" value="Genomic_DNA"/>
</dbReference>
<dbReference type="Proteomes" id="UP000216339">
    <property type="component" value="Unassembled WGS sequence"/>
</dbReference>
<dbReference type="InterPro" id="IPR012933">
    <property type="entry name" value="HicA_mRNA_interferase"/>
</dbReference>
<dbReference type="GO" id="GO:0004519">
    <property type="term" value="F:endonuclease activity"/>
    <property type="evidence" value="ECO:0007669"/>
    <property type="project" value="UniProtKB-KW"/>
</dbReference>